<keyword evidence="3" id="KW-1185">Reference proteome</keyword>
<feature type="compositionally biased region" description="Polar residues" evidence="1">
    <location>
        <begin position="86"/>
        <end position="98"/>
    </location>
</feature>
<reference evidence="2 3" key="1">
    <citation type="submission" date="2019-06" db="EMBL/GenBank/DDBJ databases">
        <title>Draft genome sequence of the filamentous fungus Phialemoniopsis curvata isolated from diesel fuel.</title>
        <authorList>
            <person name="Varaljay V.A."/>
            <person name="Lyon W.J."/>
            <person name="Crouch A.L."/>
            <person name="Drake C.E."/>
            <person name="Hollomon J.M."/>
            <person name="Nadeau L.J."/>
            <person name="Nunn H.S."/>
            <person name="Stevenson B.S."/>
            <person name="Bojanowski C.L."/>
            <person name="Crookes-Goodson W.J."/>
        </authorList>
    </citation>
    <scope>NUCLEOTIDE SEQUENCE [LARGE SCALE GENOMIC DNA]</scope>
    <source>
        <strain evidence="2 3">D216</strain>
    </source>
</reference>
<evidence type="ECO:0000256" key="1">
    <source>
        <dbReference type="SAM" id="MobiDB-lite"/>
    </source>
</evidence>
<dbReference type="STRING" id="1093900.A0A507AGJ5"/>
<dbReference type="CDD" id="cd12148">
    <property type="entry name" value="fungal_TF_MHR"/>
    <property type="match status" value="1"/>
</dbReference>
<comment type="caution">
    <text evidence="2">The sequence shown here is derived from an EMBL/GenBank/DDBJ whole genome shotgun (WGS) entry which is preliminary data.</text>
</comment>
<accession>A0A507AGJ5</accession>
<feature type="compositionally biased region" description="Basic and acidic residues" evidence="1">
    <location>
        <begin position="55"/>
        <end position="74"/>
    </location>
</feature>
<evidence type="ECO:0000313" key="2">
    <source>
        <dbReference type="EMBL" id="TPX07942.1"/>
    </source>
</evidence>
<name>A0A507AGJ5_9PEZI</name>
<evidence type="ECO:0000313" key="3">
    <source>
        <dbReference type="Proteomes" id="UP000319257"/>
    </source>
</evidence>
<dbReference type="GeneID" id="41977844"/>
<organism evidence="2 3">
    <name type="scientific">Thyridium curvatum</name>
    <dbReference type="NCBI Taxonomy" id="1093900"/>
    <lineage>
        <taxon>Eukaryota</taxon>
        <taxon>Fungi</taxon>
        <taxon>Dikarya</taxon>
        <taxon>Ascomycota</taxon>
        <taxon>Pezizomycotina</taxon>
        <taxon>Sordariomycetes</taxon>
        <taxon>Sordariomycetidae</taxon>
        <taxon>Thyridiales</taxon>
        <taxon>Thyridiaceae</taxon>
        <taxon>Thyridium</taxon>
    </lineage>
</organism>
<dbReference type="OrthoDB" id="39175at2759"/>
<evidence type="ECO:0008006" key="4">
    <source>
        <dbReference type="Google" id="ProtNLM"/>
    </source>
</evidence>
<sequence length="734" mass="82724">MRSGAIGVISHPYRPSDRLRIELWHSLVHRRGNCPPAGATNDRLDAVLERMARLEESLGRSSDRSTTETRRRSQDAAPTGPEALTPSASEPAQEQATSEWMPISASPEVSPRDVRRPPSRKRRALSPLSKDSRRRDSPQLMPDEDGQSPEDRVLAALDLNRYLRPTCRLSRNRELDASRQAILESAIGLAKQAMTEPNLETDWDTRHNFYETTMYPSAEFLHLMLYIKQTLADQATAPSTPYLLSFLAGANSACLEKMALALINCTVHGQQRIQYIISVNHAAYTFITALDSDSSPAMRAELLRSKKKYRDNVLTAISYLDTDVRPDISLFYALHYSALLMQDIGRMRKCWKLNTLACRVAASLRGLSMSDLGLTEAGEIIALRLACIKSYIFDTSLSANNYQPACLAKMDIDRSVLDRETPAGAILDVLLSFSEVQEVIIHETRKLAAPGQRHQMDTTRLLGLRSRMREIRRQSQEYRTHPLSHHDEFLRFEWQTTDFTYYSMMTTITRLGSAGEDPDAHQQCLDHARKCLYSLRALLEATSRASNQDRYLSSLAWVVPLFPLRPLYFVFTNIIETSDTMDLKILQDIAKGLEGPCKSLHSILEIRQLCTSLLSLYADFAEQSMCSPTTQDTLQLEDSHPVYYNSRVGTSMQDSQIRAPFPSGALPAGYHMSNNTPKGYHRQLNGPSVDLSAIPNNDIVQMGGCVPSMPIDRAFFDQQVDWELFFTHSVTDTF</sequence>
<dbReference type="InParanoid" id="A0A507AGJ5"/>
<dbReference type="Proteomes" id="UP000319257">
    <property type="component" value="Unassembled WGS sequence"/>
</dbReference>
<dbReference type="AlphaFoldDB" id="A0A507AGJ5"/>
<feature type="region of interest" description="Disordered" evidence="1">
    <location>
        <begin position="55"/>
        <end position="150"/>
    </location>
</feature>
<dbReference type="RefSeq" id="XP_030989653.1">
    <property type="nucleotide sequence ID" value="XM_031133011.1"/>
</dbReference>
<proteinExistence type="predicted"/>
<protein>
    <recommendedName>
        <fullName evidence="4">Transcription factor domain-containing protein</fullName>
    </recommendedName>
</protein>
<dbReference type="EMBL" id="SKBQ01000083">
    <property type="protein sequence ID" value="TPX07942.1"/>
    <property type="molecule type" value="Genomic_DNA"/>
</dbReference>
<gene>
    <name evidence="2" type="ORF">E0L32_010397</name>
</gene>